<evidence type="ECO:0008006" key="3">
    <source>
        <dbReference type="Google" id="ProtNLM"/>
    </source>
</evidence>
<evidence type="ECO:0000313" key="1">
    <source>
        <dbReference type="EMBL" id="EDM76209.1"/>
    </source>
</evidence>
<organism evidence="1 2">
    <name type="scientific">Plesiocystis pacifica SIR-1</name>
    <dbReference type="NCBI Taxonomy" id="391625"/>
    <lineage>
        <taxon>Bacteria</taxon>
        <taxon>Pseudomonadati</taxon>
        <taxon>Myxococcota</taxon>
        <taxon>Polyangia</taxon>
        <taxon>Nannocystales</taxon>
        <taxon>Nannocystaceae</taxon>
        <taxon>Plesiocystis</taxon>
    </lineage>
</organism>
<evidence type="ECO:0000313" key="2">
    <source>
        <dbReference type="Proteomes" id="UP000005801"/>
    </source>
</evidence>
<reference evidence="1 2" key="1">
    <citation type="submission" date="2007-06" db="EMBL/GenBank/DDBJ databases">
        <authorList>
            <person name="Shimkets L."/>
            <person name="Ferriera S."/>
            <person name="Johnson J."/>
            <person name="Kravitz S."/>
            <person name="Beeson K."/>
            <person name="Sutton G."/>
            <person name="Rogers Y.-H."/>
            <person name="Friedman R."/>
            <person name="Frazier M."/>
            <person name="Venter J.C."/>
        </authorList>
    </citation>
    <scope>NUCLEOTIDE SEQUENCE [LARGE SCALE GENOMIC DNA]</scope>
    <source>
        <strain evidence="1 2">SIR-1</strain>
    </source>
</reference>
<accession>A6GD51</accession>
<name>A6GD51_9BACT</name>
<dbReference type="STRING" id="391625.PPSIR1_07648"/>
<sequence>MNMRTINLPLSLFTLALGLGGCALDESEGPVSCASGFGARECASAVVDLTARAHLGTISKDMQGNYVFTPNPGVDPRYGAVFVTNGTEEDLGIRLELTRYDLSDDTIGHTDRKGQPCEDSGDLTTCDRRWIDFDENDTEVRVIVHELDSEGDPMGVPVLEEEVSLFGTSEEEVSLFGDSVPGNVVQLNCSGVRLLDGDDDGHFRQYVSLLSVDEQTGKGDIVVSNISDPSTGEGPTICGWLGAHKQAGENCPNWRDTEQWTWKQVTWNSDERELESLPMGKSIRVSVDPSRHHGMLFLPTYDGSCPDLDDERLDLSPSGRMFLRIADTTSNRVTFNDLVSCDVAHVPVAVPFTATGLVEEEGADAKFEFVNCGPHDVSVCNSSFDGACDPTDPTASGFFTIAANGEEIVERFYGVNTIRDLSWVDSDDPTVILRKRTKSGGN</sequence>
<dbReference type="RefSeq" id="WP_006974642.1">
    <property type="nucleotide sequence ID" value="NZ_ABCS01000070.1"/>
</dbReference>
<keyword evidence="2" id="KW-1185">Reference proteome</keyword>
<gene>
    <name evidence="1" type="ORF">PPSIR1_07648</name>
</gene>
<comment type="caution">
    <text evidence="1">The sequence shown here is derived from an EMBL/GenBank/DDBJ whole genome shotgun (WGS) entry which is preliminary data.</text>
</comment>
<dbReference type="PROSITE" id="PS51257">
    <property type="entry name" value="PROKAR_LIPOPROTEIN"/>
    <property type="match status" value="1"/>
</dbReference>
<dbReference type="AlphaFoldDB" id="A6GD51"/>
<protein>
    <recommendedName>
        <fullName evidence="3">Lipoprotein</fullName>
    </recommendedName>
</protein>
<proteinExistence type="predicted"/>
<dbReference type="Proteomes" id="UP000005801">
    <property type="component" value="Unassembled WGS sequence"/>
</dbReference>
<dbReference type="EMBL" id="ABCS01000070">
    <property type="protein sequence ID" value="EDM76209.1"/>
    <property type="molecule type" value="Genomic_DNA"/>
</dbReference>